<protein>
    <submittedName>
        <fullName evidence="2">Glutathione S-transferase</fullName>
    </submittedName>
</protein>
<dbReference type="AlphaFoldDB" id="A0A4R8LVR2"/>
<keyword evidence="2" id="KW-0808">Transferase</keyword>
<dbReference type="Proteomes" id="UP000295509">
    <property type="component" value="Unassembled WGS sequence"/>
</dbReference>
<dbReference type="EMBL" id="SORE01000008">
    <property type="protein sequence ID" value="TDY50877.1"/>
    <property type="molecule type" value="Genomic_DNA"/>
</dbReference>
<dbReference type="SFLD" id="SFLDS00019">
    <property type="entry name" value="Glutathione_Transferase_(cytos"/>
    <property type="match status" value="1"/>
</dbReference>
<evidence type="ECO:0000313" key="2">
    <source>
        <dbReference type="EMBL" id="TDY50877.1"/>
    </source>
</evidence>
<evidence type="ECO:0000313" key="3">
    <source>
        <dbReference type="Proteomes" id="UP000295509"/>
    </source>
</evidence>
<dbReference type="PANTHER" id="PTHR12289">
    <property type="entry name" value="METAXIN RELATED"/>
    <property type="match status" value="1"/>
</dbReference>
<dbReference type="Pfam" id="PF17172">
    <property type="entry name" value="GST_N_4"/>
    <property type="match status" value="1"/>
</dbReference>
<dbReference type="RefSeq" id="WP_134192118.1">
    <property type="nucleotide sequence ID" value="NZ_JBHLUW010000003.1"/>
</dbReference>
<gene>
    <name evidence="2" type="ORF">BX592_108114</name>
</gene>
<dbReference type="GO" id="GO:0016740">
    <property type="term" value="F:transferase activity"/>
    <property type="evidence" value="ECO:0007669"/>
    <property type="project" value="UniProtKB-KW"/>
</dbReference>
<feature type="domain" description="GST N-terminal" evidence="1">
    <location>
        <begin position="1"/>
        <end position="78"/>
    </location>
</feature>
<dbReference type="SUPFAM" id="SSF47616">
    <property type="entry name" value="GST C-terminal domain-like"/>
    <property type="match status" value="1"/>
</dbReference>
<name>A0A4R8LVR2_9BURK</name>
<dbReference type="InterPro" id="IPR012336">
    <property type="entry name" value="Thioredoxin-like_fold"/>
</dbReference>
<proteinExistence type="predicted"/>
<dbReference type="SFLD" id="SFLDG01180">
    <property type="entry name" value="SUF1"/>
    <property type="match status" value="1"/>
</dbReference>
<dbReference type="InterPro" id="IPR040079">
    <property type="entry name" value="Glutathione_S-Trfase"/>
</dbReference>
<comment type="caution">
    <text evidence="2">The sequence shown here is derived from an EMBL/GenBank/DDBJ whole genome shotgun (WGS) entry which is preliminary data.</text>
</comment>
<dbReference type="PANTHER" id="PTHR12289:SF41">
    <property type="entry name" value="FAILED AXON CONNECTIONS-RELATED"/>
    <property type="match status" value="1"/>
</dbReference>
<dbReference type="PROSITE" id="PS50404">
    <property type="entry name" value="GST_NTER"/>
    <property type="match status" value="1"/>
</dbReference>
<organism evidence="2 3">
    <name type="scientific">Paraburkholderia rhizosphaerae</name>
    <dbReference type="NCBI Taxonomy" id="480658"/>
    <lineage>
        <taxon>Bacteria</taxon>
        <taxon>Pseudomonadati</taxon>
        <taxon>Pseudomonadota</taxon>
        <taxon>Betaproteobacteria</taxon>
        <taxon>Burkholderiales</taxon>
        <taxon>Burkholderiaceae</taxon>
        <taxon>Paraburkholderia</taxon>
    </lineage>
</organism>
<dbReference type="InterPro" id="IPR036282">
    <property type="entry name" value="Glutathione-S-Trfase_C_sf"/>
</dbReference>
<dbReference type="OrthoDB" id="9810080at2"/>
<dbReference type="InterPro" id="IPR033468">
    <property type="entry name" value="Metaxin_GST"/>
</dbReference>
<dbReference type="CDD" id="cd03193">
    <property type="entry name" value="GST_C_Metaxin"/>
    <property type="match status" value="1"/>
</dbReference>
<dbReference type="Gene3D" id="3.40.30.10">
    <property type="entry name" value="Glutaredoxin"/>
    <property type="match status" value="1"/>
</dbReference>
<dbReference type="Pfam" id="PF17171">
    <property type="entry name" value="GST_C_6"/>
    <property type="match status" value="1"/>
</dbReference>
<dbReference type="SFLD" id="SFLDG01200">
    <property type="entry name" value="SUF1.1"/>
    <property type="match status" value="1"/>
</dbReference>
<dbReference type="SUPFAM" id="SSF52833">
    <property type="entry name" value="Thioredoxin-like"/>
    <property type="match status" value="1"/>
</dbReference>
<evidence type="ECO:0000259" key="1">
    <source>
        <dbReference type="PROSITE" id="PS50404"/>
    </source>
</evidence>
<sequence length="239" mass="27170">MITLYSYPELYGLEDNNPYGLKVFAFLRLCGLPFEHRHVLDTKAAPRGQLPYLVDAEQTIGDSDAILSYLKRQYALPVDAALTDAQRDLDLMLRRTLDDLYWVMSYSRWRDDRFWPTFRAALLAQHPDIGADALEAARQYNFNRYHFQGIGRYQPDQVYARGVGDLQVIAHLIHDTGFLFGERPSSIDAAAYGFVANIYFYDIDTPLKQFVVSQPQLVKYCVALRDAVAQGGAATRQSG</sequence>
<dbReference type="InterPro" id="IPR004045">
    <property type="entry name" value="Glutathione_S-Trfase_N"/>
</dbReference>
<dbReference type="InterPro" id="IPR036249">
    <property type="entry name" value="Thioredoxin-like_sf"/>
</dbReference>
<reference evidence="2 3" key="1">
    <citation type="submission" date="2019-03" db="EMBL/GenBank/DDBJ databases">
        <title>Genomic Encyclopedia of Type Strains, Phase III (KMG-III): the genomes of soil and plant-associated and newly described type strains.</title>
        <authorList>
            <person name="Whitman W."/>
        </authorList>
    </citation>
    <scope>NUCLEOTIDE SEQUENCE [LARGE SCALE GENOMIC DNA]</scope>
    <source>
        <strain evidence="2 3">LMG 29544</strain>
    </source>
</reference>
<dbReference type="InterPro" id="IPR050931">
    <property type="entry name" value="Mito_Protein_Transport_Metaxin"/>
</dbReference>
<keyword evidence="3" id="KW-1185">Reference proteome</keyword>
<dbReference type="InterPro" id="IPR026928">
    <property type="entry name" value="FAX/IsoI-like"/>
</dbReference>
<accession>A0A4R8LVR2</accession>